<dbReference type="InterPro" id="IPR013783">
    <property type="entry name" value="Ig-like_fold"/>
</dbReference>
<keyword evidence="2" id="KW-0677">Repeat</keyword>
<dbReference type="InterPro" id="IPR036179">
    <property type="entry name" value="Ig-like_dom_sf"/>
</dbReference>
<evidence type="ECO:0000256" key="4">
    <source>
        <dbReference type="ARBA" id="ARBA00023319"/>
    </source>
</evidence>
<evidence type="ECO:0000313" key="8">
    <source>
        <dbReference type="Proteomes" id="UP000504606"/>
    </source>
</evidence>
<keyword evidence="4" id="KW-0393">Immunoglobulin domain</keyword>
<evidence type="ECO:0000256" key="1">
    <source>
        <dbReference type="ARBA" id="ARBA00022729"/>
    </source>
</evidence>
<keyword evidence="1 6" id="KW-0732">Signal</keyword>
<dbReference type="SUPFAM" id="SSF48726">
    <property type="entry name" value="Immunoglobulin"/>
    <property type="match status" value="3"/>
</dbReference>
<dbReference type="OrthoDB" id="6159398at2759"/>
<dbReference type="SMART" id="SM00408">
    <property type="entry name" value="IGc2"/>
    <property type="match status" value="3"/>
</dbReference>
<dbReference type="InterPro" id="IPR007110">
    <property type="entry name" value="Ig-like_dom"/>
</dbReference>
<dbReference type="KEGG" id="foc:113205461"/>
<dbReference type="InterPro" id="IPR003599">
    <property type="entry name" value="Ig_sub"/>
</dbReference>
<sequence length="473" mass="52127">MKPWAIAVLLLAAVLAETVVARPSEDADEEGYQGDEHGDDDDQDGGARQPSGPVVLKSTPVMLTPRPGETVHLPCVSENAAQVIWLNGSATLAVGNLRLTYKDDKRISFDANHTLTIKNVQASDSNDYTCKLDEGVTVVHNVKVYEPPRIVKMDPVNSVLLERGEYVTLNCTATGFPEPRVTWSRKGRDLPGKKKEHHGNHLHYSHVDLRHTGTYVCKATNELGSVEKPVYVGVSDLPVIAVEKMVNTNIGATAEVSCVVHAHPPAKVEWQFDKKKLLPGAGGRVQLVHDKQHEKDGLGQRYVVRITNVQAGDLGNYHCLATNDMGTARTPVKLSGLPLPAKLDHVKYVQGRPVLYWTVESLDPVTKYELMYRKMDPITDWTVVELPASEDIEGNVHSVKYELTNVEAAEYEAALKSRNRFGWSDMSDRYPFKAESSQRAELSRIREAGNGAPIDRISFGLVFGAVAVLLART</sequence>
<protein>
    <submittedName>
        <fullName evidence="9">Opioid-binding protein/cell adhesion molecule</fullName>
    </submittedName>
</protein>
<dbReference type="InterPro" id="IPR003598">
    <property type="entry name" value="Ig_sub2"/>
</dbReference>
<dbReference type="GO" id="GO:0005886">
    <property type="term" value="C:plasma membrane"/>
    <property type="evidence" value="ECO:0007669"/>
    <property type="project" value="TreeGrafter"/>
</dbReference>
<proteinExistence type="predicted"/>
<dbReference type="AlphaFoldDB" id="A0A6J1S6Q6"/>
<reference evidence="9" key="1">
    <citation type="submission" date="2025-08" db="UniProtKB">
        <authorList>
            <consortium name="RefSeq"/>
        </authorList>
    </citation>
    <scope>IDENTIFICATION</scope>
    <source>
        <tissue evidence="9">Whole organism</tissue>
    </source>
</reference>
<dbReference type="PANTHER" id="PTHR45080">
    <property type="entry name" value="CONTACTIN 5"/>
    <property type="match status" value="1"/>
</dbReference>
<evidence type="ECO:0000259" key="7">
    <source>
        <dbReference type="PROSITE" id="PS50835"/>
    </source>
</evidence>
<dbReference type="InterPro" id="IPR013098">
    <property type="entry name" value="Ig_I-set"/>
</dbReference>
<evidence type="ECO:0000256" key="5">
    <source>
        <dbReference type="SAM" id="MobiDB-lite"/>
    </source>
</evidence>
<dbReference type="PANTHER" id="PTHR45080:SF8">
    <property type="entry name" value="IG-LIKE DOMAIN-CONTAINING PROTEIN"/>
    <property type="match status" value="1"/>
</dbReference>
<feature type="region of interest" description="Disordered" evidence="5">
    <location>
        <begin position="24"/>
        <end position="60"/>
    </location>
</feature>
<keyword evidence="3" id="KW-1015">Disulfide bond</keyword>
<evidence type="ECO:0000313" key="9">
    <source>
        <dbReference type="RefSeq" id="XP_026276889.1"/>
    </source>
</evidence>
<dbReference type="Pfam" id="PF13927">
    <property type="entry name" value="Ig_3"/>
    <property type="match status" value="2"/>
</dbReference>
<dbReference type="CDD" id="cd00063">
    <property type="entry name" value="FN3"/>
    <property type="match status" value="1"/>
</dbReference>
<dbReference type="SMART" id="SM00409">
    <property type="entry name" value="IG"/>
    <property type="match status" value="3"/>
</dbReference>
<dbReference type="SUPFAM" id="SSF49265">
    <property type="entry name" value="Fibronectin type III"/>
    <property type="match status" value="1"/>
</dbReference>
<dbReference type="GO" id="GO:0050808">
    <property type="term" value="P:synapse organization"/>
    <property type="evidence" value="ECO:0007669"/>
    <property type="project" value="TreeGrafter"/>
</dbReference>
<name>A0A6J1S6Q6_FRAOC</name>
<feature type="chain" id="PRO_5026718191" evidence="6">
    <location>
        <begin position="22"/>
        <end position="473"/>
    </location>
</feature>
<dbReference type="GO" id="GO:0030424">
    <property type="term" value="C:axon"/>
    <property type="evidence" value="ECO:0007669"/>
    <property type="project" value="TreeGrafter"/>
</dbReference>
<keyword evidence="8" id="KW-1185">Reference proteome</keyword>
<organism evidence="8 9">
    <name type="scientific">Frankliniella occidentalis</name>
    <name type="common">Western flower thrips</name>
    <name type="synonym">Euthrips occidentalis</name>
    <dbReference type="NCBI Taxonomy" id="133901"/>
    <lineage>
        <taxon>Eukaryota</taxon>
        <taxon>Metazoa</taxon>
        <taxon>Ecdysozoa</taxon>
        <taxon>Arthropoda</taxon>
        <taxon>Hexapoda</taxon>
        <taxon>Insecta</taxon>
        <taxon>Pterygota</taxon>
        <taxon>Neoptera</taxon>
        <taxon>Paraneoptera</taxon>
        <taxon>Thysanoptera</taxon>
        <taxon>Terebrantia</taxon>
        <taxon>Thripoidea</taxon>
        <taxon>Thripidae</taxon>
        <taxon>Frankliniella</taxon>
    </lineage>
</organism>
<dbReference type="InterPro" id="IPR036116">
    <property type="entry name" value="FN3_sf"/>
</dbReference>
<feature type="signal peptide" evidence="6">
    <location>
        <begin position="1"/>
        <end position="21"/>
    </location>
</feature>
<dbReference type="RefSeq" id="XP_026276889.1">
    <property type="nucleotide sequence ID" value="XM_026421104.2"/>
</dbReference>
<dbReference type="InterPro" id="IPR003961">
    <property type="entry name" value="FN3_dom"/>
</dbReference>
<feature type="compositionally biased region" description="Acidic residues" evidence="5">
    <location>
        <begin position="26"/>
        <end position="44"/>
    </location>
</feature>
<feature type="domain" description="Ig-like" evidence="7">
    <location>
        <begin position="53"/>
        <end position="143"/>
    </location>
</feature>
<dbReference type="Proteomes" id="UP000504606">
    <property type="component" value="Unplaced"/>
</dbReference>
<evidence type="ECO:0000256" key="6">
    <source>
        <dbReference type="SAM" id="SignalP"/>
    </source>
</evidence>
<dbReference type="Pfam" id="PF07679">
    <property type="entry name" value="I-set"/>
    <property type="match status" value="1"/>
</dbReference>
<feature type="domain" description="Ig-like" evidence="7">
    <location>
        <begin position="148"/>
        <end position="235"/>
    </location>
</feature>
<dbReference type="Gene3D" id="2.60.40.10">
    <property type="entry name" value="Immunoglobulins"/>
    <property type="match status" value="3"/>
</dbReference>
<dbReference type="CDD" id="cd00096">
    <property type="entry name" value="Ig"/>
    <property type="match status" value="3"/>
</dbReference>
<evidence type="ECO:0000256" key="3">
    <source>
        <dbReference type="ARBA" id="ARBA00023157"/>
    </source>
</evidence>
<feature type="domain" description="Ig-like" evidence="7">
    <location>
        <begin position="238"/>
        <end position="335"/>
    </location>
</feature>
<gene>
    <name evidence="9" type="primary">LOC113205461</name>
</gene>
<evidence type="ECO:0000256" key="2">
    <source>
        <dbReference type="ARBA" id="ARBA00022737"/>
    </source>
</evidence>
<dbReference type="GO" id="GO:0008046">
    <property type="term" value="F:axon guidance receptor activity"/>
    <property type="evidence" value="ECO:0007669"/>
    <property type="project" value="TreeGrafter"/>
</dbReference>
<dbReference type="PROSITE" id="PS50835">
    <property type="entry name" value="IG_LIKE"/>
    <property type="match status" value="3"/>
</dbReference>
<dbReference type="GO" id="GO:0007156">
    <property type="term" value="P:homophilic cell adhesion via plasma membrane adhesion molecules"/>
    <property type="evidence" value="ECO:0007669"/>
    <property type="project" value="TreeGrafter"/>
</dbReference>
<dbReference type="InterPro" id="IPR050958">
    <property type="entry name" value="Cell_Adh-Cytoskel_Orgn"/>
</dbReference>
<accession>A0A6J1S6Q6</accession>
<dbReference type="GO" id="GO:0043025">
    <property type="term" value="C:neuronal cell body"/>
    <property type="evidence" value="ECO:0007669"/>
    <property type="project" value="TreeGrafter"/>
</dbReference>
<dbReference type="GeneID" id="113205461"/>